<protein>
    <submittedName>
        <fullName evidence="1">Uncharacterized protein</fullName>
    </submittedName>
</protein>
<keyword evidence="2" id="KW-1185">Reference proteome</keyword>
<evidence type="ECO:0000313" key="1">
    <source>
        <dbReference type="EMBL" id="MEQ2290526.1"/>
    </source>
</evidence>
<dbReference type="EMBL" id="JAHRIP010028387">
    <property type="protein sequence ID" value="MEQ2290526.1"/>
    <property type="molecule type" value="Genomic_DNA"/>
</dbReference>
<accession>A0ABV0Y9U3</accession>
<comment type="caution">
    <text evidence="1">The sequence shown here is derived from an EMBL/GenBank/DDBJ whole genome shotgun (WGS) entry which is preliminary data.</text>
</comment>
<reference evidence="1 2" key="1">
    <citation type="submission" date="2021-06" db="EMBL/GenBank/DDBJ databases">
        <authorList>
            <person name="Palmer J.M."/>
        </authorList>
    </citation>
    <scope>NUCLEOTIDE SEQUENCE [LARGE SCALE GENOMIC DNA]</scope>
    <source>
        <strain evidence="1 2">AS_MEX2019</strain>
        <tissue evidence="1">Muscle</tissue>
    </source>
</reference>
<gene>
    <name evidence="1" type="ORF">AMECASPLE_004124</name>
</gene>
<sequence length="112" mass="12680">MQCDVLCSTYHLNALTTTHEEVVHIKDFSETIPEDKSGNGIECIPVWSKEKVTRFNLCQVPCGNVTSEAPVVSEDLLVSSIFCPLLFCSDVVVDYLYQNRIYNFFIVQLLLT</sequence>
<name>A0ABV0Y9U3_9TELE</name>
<proteinExistence type="predicted"/>
<evidence type="ECO:0000313" key="2">
    <source>
        <dbReference type="Proteomes" id="UP001469553"/>
    </source>
</evidence>
<organism evidence="1 2">
    <name type="scientific">Ameca splendens</name>
    <dbReference type="NCBI Taxonomy" id="208324"/>
    <lineage>
        <taxon>Eukaryota</taxon>
        <taxon>Metazoa</taxon>
        <taxon>Chordata</taxon>
        <taxon>Craniata</taxon>
        <taxon>Vertebrata</taxon>
        <taxon>Euteleostomi</taxon>
        <taxon>Actinopterygii</taxon>
        <taxon>Neopterygii</taxon>
        <taxon>Teleostei</taxon>
        <taxon>Neoteleostei</taxon>
        <taxon>Acanthomorphata</taxon>
        <taxon>Ovalentaria</taxon>
        <taxon>Atherinomorphae</taxon>
        <taxon>Cyprinodontiformes</taxon>
        <taxon>Goodeidae</taxon>
        <taxon>Ameca</taxon>
    </lineage>
</organism>
<dbReference type="Proteomes" id="UP001469553">
    <property type="component" value="Unassembled WGS sequence"/>
</dbReference>